<accession>A0A024U9L4</accession>
<dbReference type="VEuPathDB" id="FungiDB:H310_05545"/>
<organism evidence="1">
    <name type="scientific">Aphanomyces invadans</name>
    <dbReference type="NCBI Taxonomy" id="157072"/>
    <lineage>
        <taxon>Eukaryota</taxon>
        <taxon>Sar</taxon>
        <taxon>Stramenopiles</taxon>
        <taxon>Oomycota</taxon>
        <taxon>Saprolegniomycetes</taxon>
        <taxon>Saprolegniales</taxon>
        <taxon>Verrucalvaceae</taxon>
        <taxon>Aphanomyces</taxon>
    </lineage>
</organism>
<protein>
    <submittedName>
        <fullName evidence="1">Uncharacterized protein</fullName>
    </submittedName>
</protein>
<sequence length="94" mass="10240">MFLAISRFLGVPEPSSSMSATTKTLYQTPFNAYSAMNDFELGPPPPLHMTPKLVRQVAMDVKLTSTYSLPTDLSVKSSRTAKLCIVVNAATRMA</sequence>
<name>A0A024U9L4_9STRA</name>
<evidence type="ECO:0000313" key="1">
    <source>
        <dbReference type="EMBL" id="ETW03121.1"/>
    </source>
</evidence>
<dbReference type="EMBL" id="KI913960">
    <property type="protein sequence ID" value="ETW03121.1"/>
    <property type="molecule type" value="Genomic_DNA"/>
</dbReference>
<reference evidence="1" key="1">
    <citation type="submission" date="2013-12" db="EMBL/GenBank/DDBJ databases">
        <title>The Genome Sequence of Aphanomyces invadans NJM9701.</title>
        <authorList>
            <consortium name="The Broad Institute Genomics Platform"/>
            <person name="Russ C."/>
            <person name="Tyler B."/>
            <person name="van West P."/>
            <person name="Dieguez-Uribeondo J."/>
            <person name="Young S.K."/>
            <person name="Zeng Q."/>
            <person name="Gargeya S."/>
            <person name="Fitzgerald M."/>
            <person name="Abouelleil A."/>
            <person name="Alvarado L."/>
            <person name="Chapman S.B."/>
            <person name="Gainer-Dewar J."/>
            <person name="Goldberg J."/>
            <person name="Griggs A."/>
            <person name="Gujja S."/>
            <person name="Hansen M."/>
            <person name="Howarth C."/>
            <person name="Imamovic A."/>
            <person name="Ireland A."/>
            <person name="Larimer J."/>
            <person name="McCowan C."/>
            <person name="Murphy C."/>
            <person name="Pearson M."/>
            <person name="Poon T.W."/>
            <person name="Priest M."/>
            <person name="Roberts A."/>
            <person name="Saif S."/>
            <person name="Shea T."/>
            <person name="Sykes S."/>
            <person name="Wortman J."/>
            <person name="Nusbaum C."/>
            <person name="Birren B."/>
        </authorList>
    </citation>
    <scope>NUCLEOTIDE SEQUENCE [LARGE SCALE GENOMIC DNA]</scope>
    <source>
        <strain evidence="1">NJM9701</strain>
    </source>
</reference>
<dbReference type="OrthoDB" id="10459592at2759"/>
<dbReference type="AlphaFoldDB" id="A0A024U9L4"/>
<proteinExistence type="predicted"/>
<gene>
    <name evidence="1" type="ORF">H310_05545</name>
</gene>
<dbReference type="RefSeq" id="XP_008868505.1">
    <property type="nucleotide sequence ID" value="XM_008870283.1"/>
</dbReference>
<dbReference type="GeneID" id="20082595"/>